<proteinExistence type="predicted"/>
<name>A0A363UM41_9GAMM</name>
<dbReference type="AlphaFoldDB" id="A0A363UM41"/>
<reference evidence="1 2" key="1">
    <citation type="submission" date="2018-05" db="EMBL/GenBank/DDBJ databases">
        <title>Abyssibacter profundi OUC007T gen. nov., sp. nov, a marine bacterium isolated from seawater of the Mariana Trench.</title>
        <authorList>
            <person name="Zhou S."/>
        </authorList>
    </citation>
    <scope>NUCLEOTIDE SEQUENCE [LARGE SCALE GENOMIC DNA]</scope>
    <source>
        <strain evidence="1 2">OUC007</strain>
    </source>
</reference>
<protein>
    <submittedName>
        <fullName evidence="1">Uncharacterized protein</fullName>
    </submittedName>
</protein>
<evidence type="ECO:0000313" key="2">
    <source>
        <dbReference type="Proteomes" id="UP000251800"/>
    </source>
</evidence>
<comment type="caution">
    <text evidence="1">The sequence shown here is derived from an EMBL/GenBank/DDBJ whole genome shotgun (WGS) entry which is preliminary data.</text>
</comment>
<sequence>MAAVTDRHARERAVIRQVLSSQIDEPGIQRALELWDRQYAGRKSVPIIEFVNAIEAVQALESKARHGLRLELYRGMIQAAAGSVAQAARAATTRPSPAARPQLDGTPAEIVFMRLVQHYGDALRELGPQVSQPFLAALRLAVDSRKLPAMLGDAVATIAMRGSVSASVQWGNTARMQMLAQAVYEAACKAAGPVAADRMLLDGIEVAEALPAAKLFSPRQFL</sequence>
<evidence type="ECO:0000313" key="1">
    <source>
        <dbReference type="EMBL" id="PWN56495.1"/>
    </source>
</evidence>
<dbReference type="RefSeq" id="WP_109719690.1">
    <property type="nucleotide sequence ID" value="NZ_QEQK01000005.1"/>
</dbReference>
<keyword evidence="2" id="KW-1185">Reference proteome</keyword>
<dbReference type="EMBL" id="QEQK01000005">
    <property type="protein sequence ID" value="PWN56495.1"/>
    <property type="molecule type" value="Genomic_DNA"/>
</dbReference>
<organism evidence="1 2">
    <name type="scientific">Abyssibacter profundi</name>
    <dbReference type="NCBI Taxonomy" id="2182787"/>
    <lineage>
        <taxon>Bacteria</taxon>
        <taxon>Pseudomonadati</taxon>
        <taxon>Pseudomonadota</taxon>
        <taxon>Gammaproteobacteria</taxon>
        <taxon>Chromatiales</taxon>
        <taxon>Oceanococcaceae</taxon>
        <taxon>Abyssibacter</taxon>
    </lineage>
</organism>
<accession>A0A363UM41</accession>
<dbReference type="Proteomes" id="UP000251800">
    <property type="component" value="Unassembled WGS sequence"/>
</dbReference>
<gene>
    <name evidence="1" type="ORF">DEH80_06595</name>
</gene>